<name>A0A935CDW4_9MICO</name>
<dbReference type="InterPro" id="IPR050723">
    <property type="entry name" value="CFA/CMAS"/>
</dbReference>
<dbReference type="GO" id="GO:0008610">
    <property type="term" value="P:lipid biosynthetic process"/>
    <property type="evidence" value="ECO:0007669"/>
    <property type="project" value="InterPro"/>
</dbReference>
<evidence type="ECO:0000256" key="5">
    <source>
        <dbReference type="ARBA" id="ARBA00023098"/>
    </source>
</evidence>
<gene>
    <name evidence="8" type="ORF">IPF40_09680</name>
</gene>
<keyword evidence="4" id="KW-0949">S-adenosyl-L-methionine</keyword>
<accession>A0A935CDW4</accession>
<proteinExistence type="inferred from homology"/>
<evidence type="ECO:0000256" key="2">
    <source>
        <dbReference type="ARBA" id="ARBA00022603"/>
    </source>
</evidence>
<evidence type="ECO:0000256" key="4">
    <source>
        <dbReference type="ARBA" id="ARBA00022691"/>
    </source>
</evidence>
<dbReference type="Pfam" id="PF02353">
    <property type="entry name" value="CMAS"/>
    <property type="match status" value="1"/>
</dbReference>
<evidence type="ECO:0000256" key="3">
    <source>
        <dbReference type="ARBA" id="ARBA00022679"/>
    </source>
</evidence>
<keyword evidence="2 8" id="KW-0489">Methyltransferase</keyword>
<evidence type="ECO:0000256" key="1">
    <source>
        <dbReference type="ARBA" id="ARBA00010815"/>
    </source>
</evidence>
<dbReference type="InterPro" id="IPR029063">
    <property type="entry name" value="SAM-dependent_MTases_sf"/>
</dbReference>
<feature type="active site" evidence="6">
    <location>
        <position position="427"/>
    </location>
</feature>
<evidence type="ECO:0000313" key="8">
    <source>
        <dbReference type="EMBL" id="MBK6301294.1"/>
    </source>
</evidence>
<comment type="caution">
    <text evidence="8">The sequence shown here is derived from an EMBL/GenBank/DDBJ whole genome shotgun (WGS) entry which is preliminary data.</text>
</comment>
<reference evidence="8 9" key="1">
    <citation type="submission" date="2020-10" db="EMBL/GenBank/DDBJ databases">
        <title>Connecting structure to function with the recovery of over 1000 high-quality activated sludge metagenome-assembled genomes encoding full-length rRNA genes using long-read sequencing.</title>
        <authorList>
            <person name="Singleton C.M."/>
            <person name="Petriglieri F."/>
            <person name="Kristensen J.M."/>
            <person name="Kirkegaard R.H."/>
            <person name="Michaelsen T.Y."/>
            <person name="Andersen M.H."/>
            <person name="Karst S.M."/>
            <person name="Dueholm M.S."/>
            <person name="Nielsen P.H."/>
            <person name="Albertsen M."/>
        </authorList>
    </citation>
    <scope>NUCLEOTIDE SEQUENCE [LARGE SCALE GENOMIC DNA]</scope>
    <source>
        <strain evidence="8">AalE_18-Q3-R2-46_BAT3C.188</strain>
    </source>
</reference>
<dbReference type="GO" id="GO:0032259">
    <property type="term" value="P:methylation"/>
    <property type="evidence" value="ECO:0007669"/>
    <property type="project" value="UniProtKB-KW"/>
</dbReference>
<feature type="region of interest" description="Disordered" evidence="7">
    <location>
        <begin position="28"/>
        <end position="47"/>
    </location>
</feature>
<dbReference type="SUPFAM" id="SSF53335">
    <property type="entry name" value="S-adenosyl-L-methionine-dependent methyltransferases"/>
    <property type="match status" value="1"/>
</dbReference>
<evidence type="ECO:0000256" key="6">
    <source>
        <dbReference type="PIRSR" id="PIRSR003085-1"/>
    </source>
</evidence>
<dbReference type="Proteomes" id="UP000718281">
    <property type="component" value="Unassembled WGS sequence"/>
</dbReference>
<keyword evidence="5" id="KW-0443">Lipid metabolism</keyword>
<dbReference type="InterPro" id="IPR003333">
    <property type="entry name" value="CMAS"/>
</dbReference>
<dbReference type="PANTHER" id="PTHR43667:SF2">
    <property type="entry name" value="FATTY ACID C-METHYL TRANSFERASE"/>
    <property type="match status" value="1"/>
</dbReference>
<dbReference type="PANTHER" id="PTHR43667">
    <property type="entry name" value="CYCLOPROPANE-FATTY-ACYL-PHOSPHOLIPID SYNTHASE"/>
    <property type="match status" value="1"/>
</dbReference>
<keyword evidence="3" id="KW-0808">Transferase</keyword>
<dbReference type="PIRSF" id="PIRSF003085">
    <property type="entry name" value="CMAS"/>
    <property type="match status" value="1"/>
</dbReference>
<organism evidence="8 9">
    <name type="scientific">Candidatus Phosphoribacter hodrii</name>
    <dbReference type="NCBI Taxonomy" id="2953743"/>
    <lineage>
        <taxon>Bacteria</taxon>
        <taxon>Bacillati</taxon>
        <taxon>Actinomycetota</taxon>
        <taxon>Actinomycetes</taxon>
        <taxon>Micrococcales</taxon>
        <taxon>Dermatophilaceae</taxon>
        <taxon>Candidatus Phosphoribacter</taxon>
    </lineage>
</organism>
<dbReference type="AlphaFoldDB" id="A0A935CDW4"/>
<dbReference type="GO" id="GO:0008168">
    <property type="term" value="F:methyltransferase activity"/>
    <property type="evidence" value="ECO:0007669"/>
    <property type="project" value="UniProtKB-KW"/>
</dbReference>
<dbReference type="Gene3D" id="3.40.50.150">
    <property type="entry name" value="Vaccinia Virus protein VP39"/>
    <property type="match status" value="1"/>
</dbReference>
<evidence type="ECO:0000256" key="7">
    <source>
        <dbReference type="SAM" id="MobiDB-lite"/>
    </source>
</evidence>
<dbReference type="EMBL" id="JADIXZ010000004">
    <property type="protein sequence ID" value="MBK6301294.1"/>
    <property type="molecule type" value="Genomic_DNA"/>
</dbReference>
<dbReference type="CDD" id="cd02440">
    <property type="entry name" value="AdoMet_MTases"/>
    <property type="match status" value="1"/>
</dbReference>
<evidence type="ECO:0000313" key="9">
    <source>
        <dbReference type="Proteomes" id="UP000718281"/>
    </source>
</evidence>
<sequence length="449" mass="49643">MPQRVSALIRVHGVALWLRRLPVLREKPPSSADAQADPGIDPRIAPAGRHTRVTRGVVARNLVRLLVRSLPIQLRLPGGGTWGAGGANAPVLQVNRPAALFRRLETHPKIGLGEAFMAGDWEAGEGTDLADLLRPFAARVDRLLPRPVLALRGIVERAIPHHHRNTPDGARANIAAHYDLSNDLFAGFLDETMTYSSALFEGSRPWETQDLATAQRRKIDAALDAANVRAGTRMLEIGTGWGELALRAAARGASVTTITLSREQQALARQRVLEAGLADRVDVQLRDYREVTGRFDAVVSIEMIEAVGEEFWPAYVETIDRVLAPGGSAVVQSILMDHDRFLATRNSFGWIQKHIFPGGIIPSLEALEEVATRHTSLRVKGIRTFGAHYAHTLRRWRQTFTDNWPQIATHGFDDVFRREWEFYLAYCEAGFATGYLDVAQITFGRSGPS</sequence>
<comment type="similarity">
    <text evidence="1">Belongs to the CFA/CMAS family.</text>
</comment>
<protein>
    <submittedName>
        <fullName evidence="8">Class I SAM-dependent methyltransferase</fullName>
    </submittedName>
</protein>